<evidence type="ECO:0000256" key="1">
    <source>
        <dbReference type="ARBA" id="ARBA00022741"/>
    </source>
</evidence>
<dbReference type="SUPFAM" id="SSF56801">
    <property type="entry name" value="Acetyl-CoA synthetase-like"/>
    <property type="match status" value="1"/>
</dbReference>
<sequence>MPYLDISALCRPCGRACLLLALAASSLSSADRSFLPESRRPVLLPRRPLGLLSLRGGRGGRGLLACFGAREDEEIPQLTAEVADAPVKEGESKPRRNARFPELVHLPMEGNPEVDTPYAAFNFSAARFPERNCLGHRELLPDGKRGGYVWQTYGEVNQQVKALGEGLVRVCGLARGSKCGIYATNRPEWTESMLSMWSQGLVCVPLYDSVGSDAVRYIINHAALPVVFCERSKLSVLLEAAKDSRSLRHIVLYEPLQDDDVEVMHKAGSRRDLKLHSWTEVKAASRESSASSGSAQRAGELAMVLYTSGTTGDPKGVMLSAQNLLASAAGCLLTDETYDGKDTQSSRRFDKATYVSYLPLAHSFELNMQILMLTCGAAIGFYQGDVRKLVTDDLPALQPTIMPGVPRVYSRIYDKVVGTMEAKGPVIRALFRMGLRANERAMARGKRSWLWDSLMFKKLQAVLGGRVEMFLSGAAPLSSELHGFLKVAFNAPVIQGYGMTENAGAAVAMPPLLTTVGTVGAPLPCTEVKLVDVPEMEYSTEDVYPRTREEFEQQVTFKGSFDPAMAGKKLPRGEICMRGRNIMQGYYKLESETAAVLDADGWLHTGDVGQWNLDGSLSIIDRKKNIFKLSQGEYIAVESIESVVASSRFVLQSWVYGNSLEPALVAVVVPDKEAVLSWCKKHNIAGSLQQVCRDPRVQKMILNDIRECCVAASLRGYEQPKAIHLEVNNLNELGQGFTVQNDCLTPSFKLRRPQLLRRYSQQVDVMYQQIRESLQHSSS</sequence>
<evidence type="ECO:0000256" key="2">
    <source>
        <dbReference type="ARBA" id="ARBA00022840"/>
    </source>
</evidence>
<dbReference type="GO" id="GO:0016020">
    <property type="term" value="C:membrane"/>
    <property type="evidence" value="ECO:0007669"/>
    <property type="project" value="TreeGrafter"/>
</dbReference>
<dbReference type="GO" id="GO:0005783">
    <property type="term" value="C:endoplasmic reticulum"/>
    <property type="evidence" value="ECO:0007669"/>
    <property type="project" value="TreeGrafter"/>
</dbReference>
<dbReference type="InterPro" id="IPR020845">
    <property type="entry name" value="AMP-binding_CS"/>
</dbReference>
<dbReference type="Pfam" id="PF00501">
    <property type="entry name" value="AMP-binding"/>
    <property type="match status" value="1"/>
</dbReference>
<dbReference type="InterPro" id="IPR042099">
    <property type="entry name" value="ANL_N_sf"/>
</dbReference>
<keyword evidence="2" id="KW-0067">ATP-binding</keyword>
<evidence type="ECO:0000256" key="3">
    <source>
        <dbReference type="SAM" id="SignalP"/>
    </source>
</evidence>
<keyword evidence="1" id="KW-0547">Nucleotide-binding</keyword>
<dbReference type="EMBL" id="HBKN01034614">
    <property type="protein sequence ID" value="CAE2320469.1"/>
    <property type="molecule type" value="Transcribed_RNA"/>
</dbReference>
<evidence type="ECO:0000313" key="5">
    <source>
        <dbReference type="EMBL" id="CAE2320469.1"/>
    </source>
</evidence>
<dbReference type="PANTHER" id="PTHR43272">
    <property type="entry name" value="LONG-CHAIN-FATTY-ACID--COA LIGASE"/>
    <property type="match status" value="1"/>
</dbReference>
<feature type="domain" description="AMP-dependent synthetase/ligase" evidence="4">
    <location>
        <begin position="124"/>
        <end position="587"/>
    </location>
</feature>
<proteinExistence type="predicted"/>
<evidence type="ECO:0000259" key="4">
    <source>
        <dbReference type="Pfam" id="PF00501"/>
    </source>
</evidence>
<dbReference type="GO" id="GO:0005524">
    <property type="term" value="F:ATP binding"/>
    <property type="evidence" value="ECO:0007669"/>
    <property type="project" value="UniProtKB-KW"/>
</dbReference>
<accession>A0A7S4P1E6</accession>
<feature type="signal peptide" evidence="3">
    <location>
        <begin position="1"/>
        <end position="30"/>
    </location>
</feature>
<reference evidence="5" key="1">
    <citation type="submission" date="2021-01" db="EMBL/GenBank/DDBJ databases">
        <authorList>
            <person name="Corre E."/>
            <person name="Pelletier E."/>
            <person name="Niang G."/>
            <person name="Scheremetjew M."/>
            <person name="Finn R."/>
            <person name="Kale V."/>
            <person name="Holt S."/>
            <person name="Cochrane G."/>
            <person name="Meng A."/>
            <person name="Brown T."/>
            <person name="Cohen L."/>
        </authorList>
    </citation>
    <scope>NUCLEOTIDE SEQUENCE</scope>
    <source>
        <strain evidence="5">CCMP 2712</strain>
    </source>
</reference>
<organism evidence="5">
    <name type="scientific">Guillardia theta</name>
    <name type="common">Cryptophyte</name>
    <name type="synonym">Cryptomonas phi</name>
    <dbReference type="NCBI Taxonomy" id="55529"/>
    <lineage>
        <taxon>Eukaryota</taxon>
        <taxon>Cryptophyceae</taxon>
        <taxon>Pyrenomonadales</taxon>
        <taxon>Geminigeraceae</taxon>
        <taxon>Guillardia</taxon>
    </lineage>
</organism>
<dbReference type="GO" id="GO:0004467">
    <property type="term" value="F:long-chain fatty acid-CoA ligase activity"/>
    <property type="evidence" value="ECO:0007669"/>
    <property type="project" value="TreeGrafter"/>
</dbReference>
<protein>
    <recommendedName>
        <fullName evidence="4">AMP-dependent synthetase/ligase domain-containing protein</fullName>
    </recommendedName>
</protein>
<dbReference type="PROSITE" id="PS00455">
    <property type="entry name" value="AMP_BINDING"/>
    <property type="match status" value="1"/>
</dbReference>
<name>A0A7S4P1E6_GUITH</name>
<gene>
    <name evidence="5" type="ORF">GTHE00462_LOCUS26919</name>
</gene>
<feature type="chain" id="PRO_5031069080" description="AMP-dependent synthetase/ligase domain-containing protein" evidence="3">
    <location>
        <begin position="31"/>
        <end position="779"/>
    </location>
</feature>
<dbReference type="PANTHER" id="PTHR43272:SF33">
    <property type="entry name" value="AMP-BINDING DOMAIN-CONTAINING PROTEIN-RELATED"/>
    <property type="match status" value="1"/>
</dbReference>
<dbReference type="Gene3D" id="3.40.50.12780">
    <property type="entry name" value="N-terminal domain of ligase-like"/>
    <property type="match status" value="1"/>
</dbReference>
<dbReference type="AlphaFoldDB" id="A0A7S4P1E6"/>
<dbReference type="InterPro" id="IPR000873">
    <property type="entry name" value="AMP-dep_synth/lig_dom"/>
</dbReference>
<keyword evidence="3" id="KW-0732">Signal</keyword>